<dbReference type="InterPro" id="IPR032812">
    <property type="entry name" value="SbsA_Ig"/>
</dbReference>
<dbReference type="SMART" id="SM00560">
    <property type="entry name" value="LamGL"/>
    <property type="match status" value="1"/>
</dbReference>
<dbReference type="SUPFAM" id="SSF69848">
    <property type="entry name" value="LCCL domain"/>
    <property type="match status" value="1"/>
</dbReference>
<keyword evidence="1" id="KW-0732">Signal</keyword>
<gene>
    <name evidence="4" type="ORF">JIN84_20485</name>
</gene>
<organism evidence="4 5">
    <name type="scientific">Luteolibacter yonseiensis</name>
    <dbReference type="NCBI Taxonomy" id="1144680"/>
    <lineage>
        <taxon>Bacteria</taxon>
        <taxon>Pseudomonadati</taxon>
        <taxon>Verrucomicrobiota</taxon>
        <taxon>Verrucomicrobiia</taxon>
        <taxon>Verrucomicrobiales</taxon>
        <taxon>Verrucomicrobiaceae</taxon>
        <taxon>Luteolibacter</taxon>
    </lineage>
</organism>
<accession>A0A934R822</accession>
<keyword evidence="2" id="KW-1015">Disulfide bond</keyword>
<feature type="non-terminal residue" evidence="4">
    <location>
        <position position="1235"/>
    </location>
</feature>
<dbReference type="InterPro" id="IPR013320">
    <property type="entry name" value="ConA-like_dom_sf"/>
</dbReference>
<dbReference type="SMART" id="SM00603">
    <property type="entry name" value="LCCL"/>
    <property type="match status" value="1"/>
</dbReference>
<keyword evidence="5" id="KW-1185">Reference proteome</keyword>
<dbReference type="SUPFAM" id="SSF49899">
    <property type="entry name" value="Concanavalin A-like lectins/glucanases"/>
    <property type="match status" value="1"/>
</dbReference>
<evidence type="ECO:0000256" key="2">
    <source>
        <dbReference type="ARBA" id="ARBA00023157"/>
    </source>
</evidence>
<dbReference type="RefSeq" id="WP_200352967.1">
    <property type="nucleotide sequence ID" value="NZ_JAENIK010000013.1"/>
</dbReference>
<dbReference type="InterPro" id="IPR006558">
    <property type="entry name" value="LamG-like"/>
</dbReference>
<sequence length="1235" mass="129455">MAIGLASAQPMLDLQESPPASGLLTARLTSSYTTTGFGGAKIWTFNAEANDRVTFLVRTDSGINANPVIRLVSPSGSTVSQGGGSYDGFASLENVALPTPGVYQVAIYSDSKASAFSLSALLGRGVELESEINDIRTLADRFRFSPQGGGFRGTVAGVLDRDADWIDLGTLIAGQTVNLSLQPPAGSSLSASAVELALFKDSDTSALLVATGGSLVHSVASGGNYRVRVRVPDLDGRNLRFEGSQSVSLGNPEALRITGSQTIEFWIKPDNFNSRQNPYAKAYAGEGTMTIETDGTVNYFYGTGGGNTAPYQTFNTGTPLRAGRWQHLALVRDFSSTPKQLRWYLDGRLVAQAEASHFPAVASSLDATIGTGYAGNLYGSMDEIRIWNSPRSGTEILDNLDNSLAGTESGLVAYYRFSEGAGASTADGSTSGITGAIAGVPAWEGTASANLPDFMIQGQNSSYFLNASVSDTSAPSVTAVDLIPNRGHLIEGTSFAPSNMSALAGNQGQSYLYTLQGETGGSIAGTDTYSVDSSLGKAAVHAGILLPSEIGAVRVTIQPGLSFYYASSRNGVSSASSGSGAASYRIERYVPAVPFALDAIYSSLSISFDEEMDEASLASGVTLAAAGPDGNLGNGDDISYPLTFSSFTGDRRSIFLINDNRLLLPGAYRLTVPATVSDRAGNVLASAYVKNFTVLGIGGYANEDGDNGSLATADTVSTGVLVQGDGSFLDAGRTVATAGWPFDIETADLDGDGRTDAAVTHLGSVDGLRIYPGNGTRGFGTPVVFDGIADEPYDVQLVDWDKDGDMDLAVTLAGTDEVGLFRNDSTPGNPVFVRQADVAVGDYPRRLAPGDFNADGYPDLVVSNNGTDGTTGYSVSVLLNDKAGSFTESRLGLSLAPKIRPWGITSGDFNKDGKADLAVGDMDNGDRLAVFLGVGDGTFGAPSFLDMPDGPNVSDLKVADFNRDGNPDLVAVANDNPAYSYWIFPGNGDGTFGTRVDFLLNYGYYNEFVKVADVNGDSWPDLLLGGYDHLTVASNRADGTFGFSYVRRNWYNTYGVAAADLDGDGRAELVVADNDEHVLRVLDGNARAPLAADDTATGIRHGFGRGFLSDDPDRDYWSFTASRGQVLTVAVDHSTATEAAGLGWEVLDETGAGLTSFANTNAGWRGESPPVVIPRDGTYYVRVSPYYGYRGEYRFRASLAPVGTQVESEGNDQLSQADGVSFTLSGNSLGATVGG</sequence>
<feature type="domain" description="LCCL" evidence="3">
    <location>
        <begin position="522"/>
        <end position="584"/>
    </location>
</feature>
<dbReference type="PANTHER" id="PTHR46580">
    <property type="entry name" value="SENSOR KINASE-RELATED"/>
    <property type="match status" value="1"/>
</dbReference>
<evidence type="ECO:0000313" key="5">
    <source>
        <dbReference type="Proteomes" id="UP000600139"/>
    </source>
</evidence>
<dbReference type="Pfam" id="PF03815">
    <property type="entry name" value="LCCL"/>
    <property type="match status" value="1"/>
</dbReference>
<evidence type="ECO:0000313" key="4">
    <source>
        <dbReference type="EMBL" id="MBK1818012.1"/>
    </source>
</evidence>
<dbReference type="InterPro" id="IPR004043">
    <property type="entry name" value="LCCL"/>
</dbReference>
<dbReference type="Gene3D" id="2.170.130.20">
    <property type="entry name" value="LCCL-like domain"/>
    <property type="match status" value="1"/>
</dbReference>
<dbReference type="Pfam" id="PF13385">
    <property type="entry name" value="Laminin_G_3"/>
    <property type="match status" value="1"/>
</dbReference>
<dbReference type="Pfam" id="PF13517">
    <property type="entry name" value="FG-GAP_3"/>
    <property type="match status" value="2"/>
</dbReference>
<dbReference type="SUPFAM" id="SSF89260">
    <property type="entry name" value="Collagen-binding domain"/>
    <property type="match status" value="1"/>
</dbReference>
<evidence type="ECO:0000256" key="1">
    <source>
        <dbReference type="ARBA" id="ARBA00022729"/>
    </source>
</evidence>
<dbReference type="PROSITE" id="PS50820">
    <property type="entry name" value="LCCL"/>
    <property type="match status" value="1"/>
</dbReference>
<dbReference type="Gene3D" id="2.60.120.200">
    <property type="match status" value="1"/>
</dbReference>
<dbReference type="InterPro" id="IPR013517">
    <property type="entry name" value="FG-GAP"/>
</dbReference>
<dbReference type="Pfam" id="PF13205">
    <property type="entry name" value="Big_5"/>
    <property type="match status" value="1"/>
</dbReference>
<dbReference type="InterPro" id="IPR028994">
    <property type="entry name" value="Integrin_alpha_N"/>
</dbReference>
<comment type="caution">
    <text evidence="4">The sequence shown here is derived from an EMBL/GenBank/DDBJ whole genome shotgun (WGS) entry which is preliminary data.</text>
</comment>
<reference evidence="4" key="1">
    <citation type="submission" date="2021-01" db="EMBL/GenBank/DDBJ databases">
        <title>Modified the classification status of verrucomicrobia.</title>
        <authorList>
            <person name="Feng X."/>
        </authorList>
    </citation>
    <scope>NUCLEOTIDE SEQUENCE</scope>
    <source>
        <strain evidence="4">JCM 18052</strain>
    </source>
</reference>
<dbReference type="Gene3D" id="2.130.10.130">
    <property type="entry name" value="Integrin alpha, N-terminal"/>
    <property type="match status" value="2"/>
</dbReference>
<name>A0A934R822_9BACT</name>
<dbReference type="AlphaFoldDB" id="A0A934R822"/>
<dbReference type="Gene3D" id="2.60.120.380">
    <property type="match status" value="2"/>
</dbReference>
<dbReference type="PANTHER" id="PTHR46580:SF2">
    <property type="entry name" value="MAM DOMAIN-CONTAINING PROTEIN"/>
    <property type="match status" value="1"/>
</dbReference>
<evidence type="ECO:0000259" key="3">
    <source>
        <dbReference type="PROSITE" id="PS50820"/>
    </source>
</evidence>
<protein>
    <submittedName>
        <fullName evidence="4">VCBS repeat-containing protein</fullName>
    </submittedName>
</protein>
<dbReference type="EMBL" id="JAENIK010000013">
    <property type="protein sequence ID" value="MBK1818012.1"/>
    <property type="molecule type" value="Genomic_DNA"/>
</dbReference>
<dbReference type="InterPro" id="IPR036609">
    <property type="entry name" value="LCCL_sf"/>
</dbReference>
<proteinExistence type="predicted"/>
<dbReference type="SUPFAM" id="SSF69318">
    <property type="entry name" value="Integrin alpha N-terminal domain"/>
    <property type="match status" value="1"/>
</dbReference>
<dbReference type="Proteomes" id="UP000600139">
    <property type="component" value="Unassembled WGS sequence"/>
</dbReference>